<evidence type="ECO:0000256" key="7">
    <source>
        <dbReference type="ARBA" id="ARBA00023098"/>
    </source>
</evidence>
<dbReference type="InParanoid" id="A0A168SEJ6"/>
<dbReference type="EC" id="2.3.1.-" evidence="10"/>
<evidence type="ECO:0000256" key="3">
    <source>
        <dbReference type="ARBA" id="ARBA00022679"/>
    </source>
</evidence>
<feature type="transmembrane region" description="Helical" evidence="10">
    <location>
        <begin position="156"/>
        <end position="173"/>
    </location>
</feature>
<evidence type="ECO:0000256" key="2">
    <source>
        <dbReference type="ARBA" id="ARBA00022516"/>
    </source>
</evidence>
<dbReference type="GO" id="GO:0034625">
    <property type="term" value="P:fatty acid elongation, monounsaturated fatty acid"/>
    <property type="evidence" value="ECO:0007669"/>
    <property type="project" value="TreeGrafter"/>
</dbReference>
<keyword evidence="4 10" id="KW-0812">Transmembrane</keyword>
<keyword evidence="7 10" id="KW-0443">Lipid metabolism</keyword>
<dbReference type="PANTHER" id="PTHR11157">
    <property type="entry name" value="FATTY ACID ACYL TRANSFERASE-RELATED"/>
    <property type="match status" value="1"/>
</dbReference>
<evidence type="ECO:0000313" key="12">
    <source>
        <dbReference type="Proteomes" id="UP000078561"/>
    </source>
</evidence>
<dbReference type="GO" id="GO:0034626">
    <property type="term" value="P:fatty acid elongation, polyunsaturated fatty acid"/>
    <property type="evidence" value="ECO:0007669"/>
    <property type="project" value="TreeGrafter"/>
</dbReference>
<evidence type="ECO:0000256" key="8">
    <source>
        <dbReference type="ARBA" id="ARBA00023136"/>
    </source>
</evidence>
<dbReference type="GO" id="GO:0030148">
    <property type="term" value="P:sphingolipid biosynthetic process"/>
    <property type="evidence" value="ECO:0007669"/>
    <property type="project" value="TreeGrafter"/>
</dbReference>
<dbReference type="OrthoDB" id="10259681at2759"/>
<feature type="transmembrane region" description="Helical" evidence="10">
    <location>
        <begin position="179"/>
        <end position="200"/>
    </location>
</feature>
<sequence>MSLVDHSVALPKIPGVPASSTFEFFMNWKTPFATALIYAISVHMLNPSAAQAKVSRVKAKKQLNGKLSKSGPLLTTLILLHNLFLAAYSVLTFVVMVPALHKLFHRGQSLHDAYCDNDGFFWNHALGYWGYLFYLSKYYELLDTVIILLKGHHCSLLQIFHHAGAIITMWAGIRYSAHPTWIVVVYNSLIHVVMYTYFLLTSVGFHVPGKQYITSMQISQLVVGMATAAPYIFKEQCFEGPGRLYLSLIITTYLTPLTYLFWDFARQSYGKGFSGLSGKKST</sequence>
<feature type="transmembrane region" description="Helical" evidence="10">
    <location>
        <begin position="244"/>
        <end position="262"/>
    </location>
</feature>
<dbReference type="STRING" id="4829.A0A168SEJ6"/>
<proteinExistence type="inferred from homology"/>
<dbReference type="PANTHER" id="PTHR11157:SF169">
    <property type="entry name" value="ELONGATION OF FATTY ACIDS PROTEIN"/>
    <property type="match status" value="1"/>
</dbReference>
<keyword evidence="9 10" id="KW-0275">Fatty acid biosynthesis</keyword>
<name>A0A168SEJ6_ABSGL</name>
<dbReference type="GO" id="GO:0005789">
    <property type="term" value="C:endoplasmic reticulum membrane"/>
    <property type="evidence" value="ECO:0007669"/>
    <property type="project" value="TreeGrafter"/>
</dbReference>
<keyword evidence="8 10" id="KW-0472">Membrane</keyword>
<evidence type="ECO:0000256" key="5">
    <source>
        <dbReference type="ARBA" id="ARBA00022832"/>
    </source>
</evidence>
<dbReference type="AlphaFoldDB" id="A0A168SEJ6"/>
<keyword evidence="3 10" id="KW-0808">Transferase</keyword>
<keyword evidence="2 10" id="KW-0444">Lipid biosynthesis</keyword>
<dbReference type="EMBL" id="LT554890">
    <property type="protein sequence ID" value="SAM08319.1"/>
    <property type="molecule type" value="Genomic_DNA"/>
</dbReference>
<protein>
    <recommendedName>
        <fullName evidence="10">Elongation of fatty acids protein</fullName>
        <ecNumber evidence="10">2.3.1.-</ecNumber>
    </recommendedName>
</protein>
<comment type="similarity">
    <text evidence="10">Belongs to the ELO family.</text>
</comment>
<evidence type="ECO:0000256" key="1">
    <source>
        <dbReference type="ARBA" id="ARBA00004141"/>
    </source>
</evidence>
<gene>
    <name evidence="11" type="primary">ABSGL_13981.1 scaffold 14344</name>
</gene>
<keyword evidence="6 10" id="KW-1133">Transmembrane helix</keyword>
<dbReference type="GO" id="GO:0019367">
    <property type="term" value="P:fatty acid elongation, saturated fatty acid"/>
    <property type="evidence" value="ECO:0007669"/>
    <property type="project" value="TreeGrafter"/>
</dbReference>
<feature type="transmembrane region" description="Helical" evidence="10">
    <location>
        <begin position="32"/>
        <end position="52"/>
    </location>
</feature>
<dbReference type="Pfam" id="PF01151">
    <property type="entry name" value="ELO"/>
    <property type="match status" value="1"/>
</dbReference>
<evidence type="ECO:0000256" key="4">
    <source>
        <dbReference type="ARBA" id="ARBA00022692"/>
    </source>
</evidence>
<accession>A0A168SEJ6</accession>
<reference evidence="11" key="1">
    <citation type="submission" date="2016-04" db="EMBL/GenBank/DDBJ databases">
        <authorList>
            <person name="Evans L.H."/>
            <person name="Alamgir A."/>
            <person name="Owens N."/>
            <person name="Weber N.D."/>
            <person name="Virtaneva K."/>
            <person name="Barbian K."/>
            <person name="Babar A."/>
            <person name="Rosenke K."/>
        </authorList>
    </citation>
    <scope>NUCLEOTIDE SEQUENCE [LARGE SCALE GENOMIC DNA]</scope>
    <source>
        <strain evidence="11">CBS 101.48</strain>
    </source>
</reference>
<evidence type="ECO:0000256" key="9">
    <source>
        <dbReference type="ARBA" id="ARBA00023160"/>
    </source>
</evidence>
<evidence type="ECO:0000256" key="10">
    <source>
        <dbReference type="RuleBase" id="RU361115"/>
    </source>
</evidence>
<evidence type="ECO:0000313" key="11">
    <source>
        <dbReference type="EMBL" id="SAM08319.1"/>
    </source>
</evidence>
<dbReference type="Proteomes" id="UP000078561">
    <property type="component" value="Unassembled WGS sequence"/>
</dbReference>
<dbReference type="InterPro" id="IPR002076">
    <property type="entry name" value="ELO_fam"/>
</dbReference>
<comment type="subcellular location">
    <subcellularLocation>
        <location evidence="1">Membrane</location>
        <topology evidence="1">Multi-pass membrane protein</topology>
    </subcellularLocation>
</comment>
<comment type="catalytic activity">
    <reaction evidence="10">
        <text>an acyl-CoA + malonyl-CoA + H(+) = a 3-oxoacyl-CoA + CO2 + CoA</text>
        <dbReference type="Rhea" id="RHEA:50252"/>
        <dbReference type="ChEBI" id="CHEBI:15378"/>
        <dbReference type="ChEBI" id="CHEBI:16526"/>
        <dbReference type="ChEBI" id="CHEBI:57287"/>
        <dbReference type="ChEBI" id="CHEBI:57384"/>
        <dbReference type="ChEBI" id="CHEBI:58342"/>
        <dbReference type="ChEBI" id="CHEBI:90726"/>
    </reaction>
    <physiologicalReaction direction="left-to-right" evidence="10">
        <dbReference type="Rhea" id="RHEA:50253"/>
    </physiologicalReaction>
</comment>
<dbReference type="GO" id="GO:0042761">
    <property type="term" value="P:very long-chain fatty acid biosynthetic process"/>
    <property type="evidence" value="ECO:0007669"/>
    <property type="project" value="TreeGrafter"/>
</dbReference>
<feature type="transmembrane region" description="Helical" evidence="10">
    <location>
        <begin position="73"/>
        <end position="99"/>
    </location>
</feature>
<evidence type="ECO:0000256" key="6">
    <source>
        <dbReference type="ARBA" id="ARBA00022989"/>
    </source>
</evidence>
<feature type="transmembrane region" description="Helical" evidence="10">
    <location>
        <begin position="119"/>
        <end position="135"/>
    </location>
</feature>
<organism evidence="11">
    <name type="scientific">Absidia glauca</name>
    <name type="common">Pin mould</name>
    <dbReference type="NCBI Taxonomy" id="4829"/>
    <lineage>
        <taxon>Eukaryota</taxon>
        <taxon>Fungi</taxon>
        <taxon>Fungi incertae sedis</taxon>
        <taxon>Mucoromycota</taxon>
        <taxon>Mucoromycotina</taxon>
        <taxon>Mucoromycetes</taxon>
        <taxon>Mucorales</taxon>
        <taxon>Cunninghamellaceae</taxon>
        <taxon>Absidia</taxon>
    </lineage>
</organism>
<keyword evidence="5 10" id="KW-0276">Fatty acid metabolism</keyword>
<dbReference type="GO" id="GO:0009922">
    <property type="term" value="F:fatty acid elongase activity"/>
    <property type="evidence" value="ECO:0007669"/>
    <property type="project" value="InterPro"/>
</dbReference>
<keyword evidence="12" id="KW-1185">Reference proteome</keyword>